<dbReference type="PANTHER" id="PTHR31170">
    <property type="entry name" value="BNAC04G53230D PROTEIN"/>
    <property type="match status" value="1"/>
</dbReference>
<dbReference type="InterPro" id="IPR004158">
    <property type="entry name" value="DUF247_pln"/>
</dbReference>
<feature type="non-terminal residue" evidence="1">
    <location>
        <position position="227"/>
    </location>
</feature>
<keyword evidence="2" id="KW-1185">Reference proteome</keyword>
<evidence type="ECO:0000313" key="2">
    <source>
        <dbReference type="Proteomes" id="UP001281410"/>
    </source>
</evidence>
<sequence length="227" mass="26561">MGENEHQSREWSIDFNQGNNVEEVLEPGPDCCIYRVPQYLRKINEEAYTPGFISIGPLHYGSIELMGMEKQKTRLLLKFRERVGAQKLEEFETYIQNQEQRIRNHYSVTSKLHREEYIKVILRDAVFIVELFVRNDSGTQDFLLDNAQQKVYLMIDLLLLENQIPYFVLNHLYSSAVPSSVGHPSFLSLCCNFFMFDSLQFPEQPKHFTDLYRHTAVGELQPTEQSS</sequence>
<protein>
    <submittedName>
        <fullName evidence="1">Uncharacterized protein</fullName>
    </submittedName>
</protein>
<organism evidence="1 2">
    <name type="scientific">Dipteronia sinensis</name>
    <dbReference type="NCBI Taxonomy" id="43782"/>
    <lineage>
        <taxon>Eukaryota</taxon>
        <taxon>Viridiplantae</taxon>
        <taxon>Streptophyta</taxon>
        <taxon>Embryophyta</taxon>
        <taxon>Tracheophyta</taxon>
        <taxon>Spermatophyta</taxon>
        <taxon>Magnoliopsida</taxon>
        <taxon>eudicotyledons</taxon>
        <taxon>Gunneridae</taxon>
        <taxon>Pentapetalae</taxon>
        <taxon>rosids</taxon>
        <taxon>malvids</taxon>
        <taxon>Sapindales</taxon>
        <taxon>Sapindaceae</taxon>
        <taxon>Hippocastanoideae</taxon>
        <taxon>Acereae</taxon>
        <taxon>Dipteronia</taxon>
    </lineage>
</organism>
<accession>A0AAD9ZZA1</accession>
<dbReference type="AlphaFoldDB" id="A0AAD9ZZA1"/>
<proteinExistence type="predicted"/>
<dbReference type="Proteomes" id="UP001281410">
    <property type="component" value="Unassembled WGS sequence"/>
</dbReference>
<name>A0AAD9ZZA1_9ROSI</name>
<dbReference type="Pfam" id="PF03140">
    <property type="entry name" value="DUF247"/>
    <property type="match status" value="1"/>
</dbReference>
<reference evidence="1" key="1">
    <citation type="journal article" date="2023" name="Plant J.">
        <title>Genome sequences and population genomics provide insights into the demographic history, inbreeding, and mutation load of two 'living fossil' tree species of Dipteronia.</title>
        <authorList>
            <person name="Feng Y."/>
            <person name="Comes H.P."/>
            <person name="Chen J."/>
            <person name="Zhu S."/>
            <person name="Lu R."/>
            <person name="Zhang X."/>
            <person name="Li P."/>
            <person name="Qiu J."/>
            <person name="Olsen K.M."/>
            <person name="Qiu Y."/>
        </authorList>
    </citation>
    <scope>NUCLEOTIDE SEQUENCE</scope>
    <source>
        <strain evidence="1">NBL</strain>
    </source>
</reference>
<comment type="caution">
    <text evidence="1">The sequence shown here is derived from an EMBL/GenBank/DDBJ whole genome shotgun (WGS) entry which is preliminary data.</text>
</comment>
<dbReference type="PANTHER" id="PTHR31170:SF9">
    <property type="entry name" value="PROTEIN, PUTATIVE (DUF247)-RELATED"/>
    <property type="match status" value="1"/>
</dbReference>
<gene>
    <name evidence="1" type="ORF">Dsin_026458</name>
</gene>
<dbReference type="EMBL" id="JANJYJ010000008">
    <property type="protein sequence ID" value="KAK3195148.1"/>
    <property type="molecule type" value="Genomic_DNA"/>
</dbReference>
<evidence type="ECO:0000313" key="1">
    <source>
        <dbReference type="EMBL" id="KAK3195148.1"/>
    </source>
</evidence>